<dbReference type="EMBL" id="KZ825808">
    <property type="protein sequence ID" value="PYH98763.1"/>
    <property type="molecule type" value="Genomic_DNA"/>
</dbReference>
<evidence type="ECO:0000313" key="2">
    <source>
        <dbReference type="Proteomes" id="UP000247810"/>
    </source>
</evidence>
<evidence type="ECO:0000313" key="1">
    <source>
        <dbReference type="EMBL" id="PYH98763.1"/>
    </source>
</evidence>
<proteinExistence type="predicted"/>
<sequence length="61" mass="7206">MSIECQSHAWSRQMNFFPRSGTVRRRLISIFDVGRRAAPTGDRPLNQANRSPNQYFVRIRR</sequence>
<name>A0A319E545_9EURO</name>
<accession>A0A319E545</accession>
<dbReference type="Proteomes" id="UP000247810">
    <property type="component" value="Unassembled WGS sequence"/>
</dbReference>
<dbReference type="VEuPathDB" id="FungiDB:BO71DRAFT_394927"/>
<reference evidence="1 2" key="1">
    <citation type="submission" date="2018-02" db="EMBL/GenBank/DDBJ databases">
        <title>The genomes of Aspergillus section Nigri reveals drivers in fungal speciation.</title>
        <authorList>
            <consortium name="DOE Joint Genome Institute"/>
            <person name="Vesth T.C."/>
            <person name="Nybo J."/>
            <person name="Theobald S."/>
            <person name="Brandl J."/>
            <person name="Frisvad J.C."/>
            <person name="Nielsen K.F."/>
            <person name="Lyhne E.K."/>
            <person name="Kogle M.E."/>
            <person name="Kuo A."/>
            <person name="Riley R."/>
            <person name="Clum A."/>
            <person name="Nolan M."/>
            <person name="Lipzen A."/>
            <person name="Salamov A."/>
            <person name="Henrissat B."/>
            <person name="Wiebenga A."/>
            <person name="De vries R.P."/>
            <person name="Grigoriev I.V."/>
            <person name="Mortensen U.H."/>
            <person name="Andersen M.R."/>
            <person name="Baker S.E."/>
        </authorList>
    </citation>
    <scope>NUCLEOTIDE SEQUENCE [LARGE SCALE GENOMIC DNA]</scope>
    <source>
        <strain evidence="1 2">CBS 707.79</strain>
    </source>
</reference>
<protein>
    <submittedName>
        <fullName evidence="1">Uncharacterized protein</fullName>
    </submittedName>
</protein>
<dbReference type="AlphaFoldDB" id="A0A319E545"/>
<organism evidence="1 2">
    <name type="scientific">Aspergillus ellipticus CBS 707.79</name>
    <dbReference type="NCBI Taxonomy" id="1448320"/>
    <lineage>
        <taxon>Eukaryota</taxon>
        <taxon>Fungi</taxon>
        <taxon>Dikarya</taxon>
        <taxon>Ascomycota</taxon>
        <taxon>Pezizomycotina</taxon>
        <taxon>Eurotiomycetes</taxon>
        <taxon>Eurotiomycetidae</taxon>
        <taxon>Eurotiales</taxon>
        <taxon>Aspergillaceae</taxon>
        <taxon>Aspergillus</taxon>
        <taxon>Aspergillus subgen. Circumdati</taxon>
    </lineage>
</organism>
<keyword evidence="2" id="KW-1185">Reference proteome</keyword>
<gene>
    <name evidence="1" type="ORF">BO71DRAFT_394927</name>
</gene>